<sequence length="115" mass="11688">MDVAELLEKVRDAATVRRAFGEPITSNGVTVIPAARVGGGGGGGGGSRDGDQPGEGSGGGFGVAVSPTGVFVIKDDTVHWHPAIDYNRIVLGGQIVAVVALLTVGAILRRRARRS</sequence>
<evidence type="ECO:0008006" key="5">
    <source>
        <dbReference type="Google" id="ProtNLM"/>
    </source>
</evidence>
<evidence type="ECO:0000313" key="3">
    <source>
        <dbReference type="EMBL" id="GES05618.1"/>
    </source>
</evidence>
<dbReference type="InterPro" id="IPR014229">
    <property type="entry name" value="Spore_YtfJ"/>
</dbReference>
<dbReference type="AlphaFoldDB" id="A0A5M3WGZ6"/>
<feature type="compositionally biased region" description="Gly residues" evidence="1">
    <location>
        <begin position="37"/>
        <end position="61"/>
    </location>
</feature>
<dbReference type="OrthoDB" id="3830295at2"/>
<feature type="region of interest" description="Disordered" evidence="1">
    <location>
        <begin position="35"/>
        <end position="61"/>
    </location>
</feature>
<comment type="caution">
    <text evidence="3">The sequence shown here is derived from an EMBL/GenBank/DDBJ whole genome shotgun (WGS) entry which is preliminary data.</text>
</comment>
<gene>
    <name evidence="3" type="ORF">Acor_76860</name>
</gene>
<keyword evidence="2" id="KW-0472">Membrane</keyword>
<keyword evidence="4" id="KW-1185">Reference proteome</keyword>
<dbReference type="RefSeq" id="WP_155341599.1">
    <property type="nucleotide sequence ID" value="NZ_BAAABN010000018.1"/>
</dbReference>
<evidence type="ECO:0000313" key="4">
    <source>
        <dbReference type="Proteomes" id="UP000334990"/>
    </source>
</evidence>
<reference evidence="3 4" key="1">
    <citation type="submission" date="2019-10" db="EMBL/GenBank/DDBJ databases">
        <title>Whole genome shotgun sequence of Acrocarpospora corrugata NBRC 13972.</title>
        <authorList>
            <person name="Ichikawa N."/>
            <person name="Kimura A."/>
            <person name="Kitahashi Y."/>
            <person name="Komaki H."/>
            <person name="Oguchi A."/>
        </authorList>
    </citation>
    <scope>NUCLEOTIDE SEQUENCE [LARGE SCALE GENOMIC DNA]</scope>
    <source>
        <strain evidence="3 4">NBRC 13972</strain>
    </source>
</reference>
<dbReference type="Proteomes" id="UP000334990">
    <property type="component" value="Unassembled WGS sequence"/>
</dbReference>
<dbReference type="EMBL" id="BLAD01000106">
    <property type="protein sequence ID" value="GES05618.1"/>
    <property type="molecule type" value="Genomic_DNA"/>
</dbReference>
<organism evidence="3 4">
    <name type="scientific">Acrocarpospora corrugata</name>
    <dbReference type="NCBI Taxonomy" id="35763"/>
    <lineage>
        <taxon>Bacteria</taxon>
        <taxon>Bacillati</taxon>
        <taxon>Actinomycetota</taxon>
        <taxon>Actinomycetes</taxon>
        <taxon>Streptosporangiales</taxon>
        <taxon>Streptosporangiaceae</taxon>
        <taxon>Acrocarpospora</taxon>
    </lineage>
</organism>
<dbReference type="Pfam" id="PF09579">
    <property type="entry name" value="Spore_YtfJ"/>
    <property type="match status" value="1"/>
</dbReference>
<keyword evidence="2" id="KW-0812">Transmembrane</keyword>
<accession>A0A5M3WGZ6</accession>
<evidence type="ECO:0000256" key="1">
    <source>
        <dbReference type="SAM" id="MobiDB-lite"/>
    </source>
</evidence>
<keyword evidence="2" id="KW-1133">Transmembrane helix</keyword>
<name>A0A5M3WGZ6_9ACTN</name>
<protein>
    <recommendedName>
        <fullName evidence="5">Sporulation protein</fullName>
    </recommendedName>
</protein>
<feature type="transmembrane region" description="Helical" evidence="2">
    <location>
        <begin position="89"/>
        <end position="108"/>
    </location>
</feature>
<proteinExistence type="predicted"/>
<evidence type="ECO:0000256" key="2">
    <source>
        <dbReference type="SAM" id="Phobius"/>
    </source>
</evidence>